<dbReference type="AlphaFoldDB" id="F1ZDH3"/>
<evidence type="ECO:0000256" key="1">
    <source>
        <dbReference type="SAM" id="MobiDB-lite"/>
    </source>
</evidence>
<reference evidence="2 3" key="1">
    <citation type="journal article" date="2012" name="J. Bacteriol.">
        <title>Draft Genome Sequence of Novosphingobium nitrogenifigens Y88T.</title>
        <authorList>
            <person name="Strabala T.J."/>
            <person name="Macdonald L."/>
            <person name="Liu V."/>
            <person name="Smit A.M."/>
        </authorList>
    </citation>
    <scope>NUCLEOTIDE SEQUENCE [LARGE SCALE GENOMIC DNA]</scope>
    <source>
        <strain evidence="2 3">DSM 19370</strain>
    </source>
</reference>
<keyword evidence="3" id="KW-1185">Reference proteome</keyword>
<feature type="region of interest" description="Disordered" evidence="1">
    <location>
        <begin position="179"/>
        <end position="210"/>
    </location>
</feature>
<dbReference type="STRING" id="983920.Y88_3595"/>
<dbReference type="RefSeq" id="WP_008071708.1">
    <property type="nucleotide sequence ID" value="NZ_AQWK01000004.1"/>
</dbReference>
<dbReference type="EMBL" id="AEWJ01000065">
    <property type="protein sequence ID" value="EGD57286.1"/>
    <property type="molecule type" value="Genomic_DNA"/>
</dbReference>
<sequence>MNQVSAQAQIAAANGVGTPFELAFWQSIDSSGDPALYEAYLARFPNGTFGEIARAKIQVLRARLVPPVQTSVPAPMAPAAAVPSTVGGSLPVPVDAAPARPMPLPATAAPPSPASYAAASAQAPVAQVPAVPVPAAQAPVQQAIVQPAVAQVPTQDAPTAPAAQSATLGQLLAALANSQASGQPSAQHTAVASPGSEPVPPPVAHAAVSPGLSLPPQPALEPVPQVVLPTSFCSADARNAFHDTTYVTAVTIARRNNEAAVAYMKQLQGLYEQYQLSHDPETMNALAAAAHAYQPVTQTTFSTQAALVKQFDVLMAVPLLPCQALVAK</sequence>
<evidence type="ECO:0000313" key="3">
    <source>
        <dbReference type="Proteomes" id="UP000004728"/>
    </source>
</evidence>
<gene>
    <name evidence="2" type="ORF">Y88_3595</name>
</gene>
<comment type="caution">
    <text evidence="2">The sequence shown here is derived from an EMBL/GenBank/DDBJ whole genome shotgun (WGS) entry which is preliminary data.</text>
</comment>
<evidence type="ECO:0000313" key="2">
    <source>
        <dbReference type="EMBL" id="EGD57286.1"/>
    </source>
</evidence>
<protein>
    <submittedName>
        <fullName evidence="2">Uncharacterized protein</fullName>
    </submittedName>
</protein>
<proteinExistence type="predicted"/>
<dbReference type="InParanoid" id="F1ZDH3"/>
<organism evidence="2 3">
    <name type="scientific">Novosphingobium nitrogenifigens DSM 19370</name>
    <dbReference type="NCBI Taxonomy" id="983920"/>
    <lineage>
        <taxon>Bacteria</taxon>
        <taxon>Pseudomonadati</taxon>
        <taxon>Pseudomonadota</taxon>
        <taxon>Alphaproteobacteria</taxon>
        <taxon>Sphingomonadales</taxon>
        <taxon>Sphingomonadaceae</taxon>
        <taxon>Novosphingobium</taxon>
    </lineage>
</organism>
<dbReference type="Proteomes" id="UP000004728">
    <property type="component" value="Unassembled WGS sequence"/>
</dbReference>
<dbReference type="OrthoDB" id="321999at2"/>
<dbReference type="HOGENOM" id="CLU_846876_0_0_5"/>
<accession>F1ZDH3</accession>
<name>F1ZDH3_9SPHN</name>